<dbReference type="EMBL" id="RBIL01000001">
    <property type="protein sequence ID" value="RKQ92784.1"/>
    <property type="molecule type" value="Genomic_DNA"/>
</dbReference>
<evidence type="ECO:0000313" key="2">
    <source>
        <dbReference type="EMBL" id="RKQ92784.1"/>
    </source>
</evidence>
<proteinExistence type="predicted"/>
<keyword evidence="1" id="KW-0732">Signal</keyword>
<sequence length="422" mass="42283">MIRVLTVLALLLALPSTALAAAGDPDRDFGRRGTVTLKATDADAVGHAVKVVSGNRVLAGGAAAGQLVLVKLRASGSLDSTFGTRGQVVPALPGTSLDGVKGIAIVRDGRVVASGTLRLADGSTRFVTLRLLPSGEVDPSFGAGLGYVLSGPADVELGAMAMDRNGVVYLGGSSGGAPFLMRLLGDGTVDPAFTNPALGLTGKVTSLLLRADGTVTYTVATGAASFTVVRLNAAGAPDPAWGGTGVITHPLGPGAGPGIGAAAIRQGPSNTTLVAGTDLTATGSPRGSVIRIKPDGTVDTRFGSNGVARITRSGRDLRITSMVRDRAGRIVLAGTGRAPDSLLVRLRANGARDKAYGSGGITYPVLGQPPGGTPVYTRFDAIDIAGSKAVVAGSSAGPGTLVRSFGGTSYTGRFALTISRFD</sequence>
<comment type="caution">
    <text evidence="2">The sequence shown here is derived from an EMBL/GenBank/DDBJ whole genome shotgun (WGS) entry which is preliminary data.</text>
</comment>
<dbReference type="Proteomes" id="UP000278962">
    <property type="component" value="Unassembled WGS sequence"/>
</dbReference>
<dbReference type="Gene3D" id="2.80.10.50">
    <property type="match status" value="2"/>
</dbReference>
<protein>
    <submittedName>
        <fullName evidence="2">Putative delta-60 repeat protein</fullName>
    </submittedName>
</protein>
<evidence type="ECO:0000313" key="3">
    <source>
        <dbReference type="Proteomes" id="UP000278962"/>
    </source>
</evidence>
<gene>
    <name evidence="2" type="ORF">C8N24_2639</name>
</gene>
<dbReference type="RefSeq" id="WP_121250550.1">
    <property type="nucleotide sequence ID" value="NZ_RBIL01000001.1"/>
</dbReference>
<dbReference type="AlphaFoldDB" id="A0A660LI82"/>
<accession>A0A660LI82</accession>
<feature type="signal peptide" evidence="1">
    <location>
        <begin position="1"/>
        <end position="20"/>
    </location>
</feature>
<organism evidence="2 3">
    <name type="scientific">Solirubrobacter pauli</name>
    <dbReference type="NCBI Taxonomy" id="166793"/>
    <lineage>
        <taxon>Bacteria</taxon>
        <taxon>Bacillati</taxon>
        <taxon>Actinomycetota</taxon>
        <taxon>Thermoleophilia</taxon>
        <taxon>Solirubrobacterales</taxon>
        <taxon>Solirubrobacteraceae</taxon>
        <taxon>Solirubrobacter</taxon>
    </lineage>
</organism>
<reference evidence="2 3" key="1">
    <citation type="submission" date="2018-10" db="EMBL/GenBank/DDBJ databases">
        <title>Genomic Encyclopedia of Archaeal and Bacterial Type Strains, Phase II (KMG-II): from individual species to whole genera.</title>
        <authorList>
            <person name="Goeker M."/>
        </authorList>
    </citation>
    <scope>NUCLEOTIDE SEQUENCE [LARGE SCALE GENOMIC DNA]</scope>
    <source>
        <strain evidence="2 3">DSM 14954</strain>
    </source>
</reference>
<dbReference type="OrthoDB" id="9805017at2"/>
<dbReference type="Pfam" id="PF17164">
    <property type="entry name" value="DUF5122"/>
    <property type="match status" value="4"/>
</dbReference>
<evidence type="ECO:0000256" key="1">
    <source>
        <dbReference type="SAM" id="SignalP"/>
    </source>
</evidence>
<feature type="chain" id="PRO_5024812891" evidence="1">
    <location>
        <begin position="21"/>
        <end position="422"/>
    </location>
</feature>
<name>A0A660LI82_9ACTN</name>
<dbReference type="InterPro" id="IPR013431">
    <property type="entry name" value="Delta_60_rpt"/>
</dbReference>
<keyword evidence="3" id="KW-1185">Reference proteome</keyword>
<dbReference type="NCBIfam" id="TIGR02608">
    <property type="entry name" value="delta_60_rpt"/>
    <property type="match status" value="5"/>
</dbReference>
<dbReference type="SUPFAM" id="SSF63829">
    <property type="entry name" value="Calcium-dependent phosphotriesterase"/>
    <property type="match status" value="1"/>
</dbReference>